<name>A0A2T0SPQ9_9PSEU</name>
<sequence>MSDYDNSGVTETDASVTASDFKVEVGARLQAIREERGLTRESAAEVLRCSVDKIGSSERGRTALSAVEMSILLDFYDVRGARREHLEALAEKAKKRRSPAPWSAAVSPRLKRFFQLEETAVRVRTYNPLLVHGLAQTEDYARALIAGEGGRRPAQVEQLVRARMARKARLNGPSPVSLTIAIPEAGLRSGIGGPELMRGQIEHLIELSTSGRADIRVIPNGPAVYRSQSFAFSILDPAGRRNPVVYLEHMLDGVLIEDAARVSEFEDAFEDMLNTVALSPGDSVTLLATVAEQP</sequence>
<dbReference type="InterPro" id="IPR043917">
    <property type="entry name" value="DUF5753"/>
</dbReference>
<proteinExistence type="predicted"/>
<reference evidence="2 3" key="1">
    <citation type="submission" date="2018-03" db="EMBL/GenBank/DDBJ databases">
        <title>Genomic Encyclopedia of Archaeal and Bacterial Type Strains, Phase II (KMG-II): from individual species to whole genera.</title>
        <authorList>
            <person name="Goeker M."/>
        </authorList>
    </citation>
    <scope>NUCLEOTIDE SEQUENCE [LARGE SCALE GENOMIC DNA]</scope>
    <source>
        <strain evidence="2 3">DSM 44720</strain>
    </source>
</reference>
<dbReference type="EMBL" id="PVTF01000014">
    <property type="protein sequence ID" value="PRY35397.1"/>
    <property type="molecule type" value="Genomic_DNA"/>
</dbReference>
<dbReference type="Pfam" id="PF19054">
    <property type="entry name" value="DUF5753"/>
    <property type="match status" value="1"/>
</dbReference>
<feature type="domain" description="HTH cro/C1-type" evidence="1">
    <location>
        <begin position="28"/>
        <end position="83"/>
    </location>
</feature>
<dbReference type="GO" id="GO:0003677">
    <property type="term" value="F:DNA binding"/>
    <property type="evidence" value="ECO:0007669"/>
    <property type="project" value="InterPro"/>
</dbReference>
<organism evidence="2 3">
    <name type="scientific">Umezawaea tangerina</name>
    <dbReference type="NCBI Taxonomy" id="84725"/>
    <lineage>
        <taxon>Bacteria</taxon>
        <taxon>Bacillati</taxon>
        <taxon>Actinomycetota</taxon>
        <taxon>Actinomycetes</taxon>
        <taxon>Pseudonocardiales</taxon>
        <taxon>Pseudonocardiaceae</taxon>
        <taxon>Umezawaea</taxon>
    </lineage>
</organism>
<dbReference type="InterPro" id="IPR010982">
    <property type="entry name" value="Lambda_DNA-bd_dom_sf"/>
</dbReference>
<comment type="caution">
    <text evidence="2">The sequence shown here is derived from an EMBL/GenBank/DDBJ whole genome shotgun (WGS) entry which is preliminary data.</text>
</comment>
<evidence type="ECO:0000259" key="1">
    <source>
        <dbReference type="SMART" id="SM00530"/>
    </source>
</evidence>
<dbReference type="Gene3D" id="1.10.260.40">
    <property type="entry name" value="lambda repressor-like DNA-binding domains"/>
    <property type="match status" value="1"/>
</dbReference>
<dbReference type="Proteomes" id="UP000239494">
    <property type="component" value="Unassembled WGS sequence"/>
</dbReference>
<protein>
    <submittedName>
        <fullName evidence="2">Helix-turn-helix protein</fullName>
    </submittedName>
</protein>
<dbReference type="Pfam" id="PF13560">
    <property type="entry name" value="HTH_31"/>
    <property type="match status" value="1"/>
</dbReference>
<dbReference type="CDD" id="cd00093">
    <property type="entry name" value="HTH_XRE"/>
    <property type="match status" value="1"/>
</dbReference>
<dbReference type="AlphaFoldDB" id="A0A2T0SPQ9"/>
<keyword evidence="3" id="KW-1185">Reference proteome</keyword>
<dbReference type="RefSeq" id="WP_170156203.1">
    <property type="nucleotide sequence ID" value="NZ_PVTF01000014.1"/>
</dbReference>
<dbReference type="SMART" id="SM00530">
    <property type="entry name" value="HTH_XRE"/>
    <property type="match status" value="1"/>
</dbReference>
<gene>
    <name evidence="2" type="ORF">CLV43_114315</name>
</gene>
<dbReference type="InterPro" id="IPR001387">
    <property type="entry name" value="Cro/C1-type_HTH"/>
</dbReference>
<evidence type="ECO:0000313" key="2">
    <source>
        <dbReference type="EMBL" id="PRY35397.1"/>
    </source>
</evidence>
<dbReference type="SUPFAM" id="SSF47413">
    <property type="entry name" value="lambda repressor-like DNA-binding domains"/>
    <property type="match status" value="1"/>
</dbReference>
<accession>A0A2T0SPQ9</accession>
<evidence type="ECO:0000313" key="3">
    <source>
        <dbReference type="Proteomes" id="UP000239494"/>
    </source>
</evidence>